<dbReference type="GO" id="GO:0016020">
    <property type="term" value="C:membrane"/>
    <property type="evidence" value="ECO:0007669"/>
    <property type="project" value="InterPro"/>
</dbReference>
<comment type="caution">
    <text evidence="2">The sequence shown here is derived from an EMBL/GenBank/DDBJ whole genome shotgun (WGS) entry which is preliminary data.</text>
</comment>
<dbReference type="Gene3D" id="1.10.1760.20">
    <property type="match status" value="1"/>
</dbReference>
<name>R3W8R6_9ENTE</name>
<feature type="transmembrane region" description="Helical" evidence="1">
    <location>
        <begin position="37"/>
        <end position="64"/>
    </location>
</feature>
<evidence type="ECO:0008006" key="4">
    <source>
        <dbReference type="Google" id="ProtNLM"/>
    </source>
</evidence>
<dbReference type="Pfam" id="PF07155">
    <property type="entry name" value="ECF-ribofla_trS"/>
    <property type="match status" value="1"/>
</dbReference>
<feature type="transmembrane region" description="Helical" evidence="1">
    <location>
        <begin position="76"/>
        <end position="95"/>
    </location>
</feature>
<evidence type="ECO:0000313" key="3">
    <source>
        <dbReference type="Proteomes" id="UP000013785"/>
    </source>
</evidence>
<evidence type="ECO:0000313" key="2">
    <source>
        <dbReference type="EMBL" id="EOL43872.1"/>
    </source>
</evidence>
<keyword evidence="1" id="KW-0812">Transmembrane</keyword>
<organism evidence="2 3">
    <name type="scientific">Enterococcus phoeniculicola ATCC BAA-412</name>
    <dbReference type="NCBI Taxonomy" id="1158610"/>
    <lineage>
        <taxon>Bacteria</taxon>
        <taxon>Bacillati</taxon>
        <taxon>Bacillota</taxon>
        <taxon>Bacilli</taxon>
        <taxon>Lactobacillales</taxon>
        <taxon>Enterococcaceae</taxon>
        <taxon>Enterococcus</taxon>
    </lineage>
</organism>
<sequence>MKKQPSIQSLVQIALFAALTMIGTTIRIPFPGAFVHLGNAVLLLAVLLIGYKGALAAGLGFAIFDSFSGYITEAPYFLIESLIVGGVAYLLFAAFKKKPTAIWQLLIIGAGTGAAKIVMTQLKNTGMNFFMGADWSVAFTGALTKLPATLINVCITMVIVSLAYFPLKKGMDAIFHTV</sequence>
<dbReference type="eggNOG" id="COG4720">
    <property type="taxonomic scope" value="Bacteria"/>
</dbReference>
<dbReference type="AlphaFoldDB" id="R3W8R6"/>
<protein>
    <recommendedName>
        <fullName evidence="4">Integral membrane protein</fullName>
    </recommendedName>
</protein>
<dbReference type="PATRIC" id="fig|1158610.3.peg.1847"/>
<keyword evidence="1" id="KW-0472">Membrane</keyword>
<accession>R3W8R6</accession>
<dbReference type="InterPro" id="IPR009825">
    <property type="entry name" value="ECF_substrate-spec-like"/>
</dbReference>
<gene>
    <name evidence="2" type="ORF">UC3_01853</name>
</gene>
<dbReference type="STRING" id="154621.RV11_GL001113"/>
<keyword evidence="3" id="KW-1185">Reference proteome</keyword>
<keyword evidence="1" id="KW-1133">Transmembrane helix</keyword>
<dbReference type="HOGENOM" id="CLU_084705_2_1_9"/>
<evidence type="ECO:0000256" key="1">
    <source>
        <dbReference type="SAM" id="Phobius"/>
    </source>
</evidence>
<dbReference type="OrthoDB" id="2988652at2"/>
<proteinExistence type="predicted"/>
<dbReference type="RefSeq" id="WP_010768516.1">
    <property type="nucleotide sequence ID" value="NZ_ASWE01000002.1"/>
</dbReference>
<feature type="transmembrane region" description="Helical" evidence="1">
    <location>
        <begin position="149"/>
        <end position="167"/>
    </location>
</feature>
<feature type="transmembrane region" description="Helical" evidence="1">
    <location>
        <begin position="101"/>
        <end position="119"/>
    </location>
</feature>
<reference evidence="2 3" key="1">
    <citation type="submission" date="2013-02" db="EMBL/GenBank/DDBJ databases">
        <title>The Genome Sequence of Enterococcus phoeniculicola BAA-412.</title>
        <authorList>
            <consortium name="The Broad Institute Genome Sequencing Platform"/>
            <consortium name="The Broad Institute Genome Sequencing Center for Infectious Disease"/>
            <person name="Earl A.M."/>
            <person name="Gilmore M.S."/>
            <person name="Lebreton F."/>
            <person name="Walker B."/>
            <person name="Young S.K."/>
            <person name="Zeng Q."/>
            <person name="Gargeya S."/>
            <person name="Fitzgerald M."/>
            <person name="Haas B."/>
            <person name="Abouelleil A."/>
            <person name="Alvarado L."/>
            <person name="Arachchi H.M."/>
            <person name="Berlin A.M."/>
            <person name="Chapman S.B."/>
            <person name="Dewar J."/>
            <person name="Goldberg J."/>
            <person name="Griggs A."/>
            <person name="Gujja S."/>
            <person name="Hansen M."/>
            <person name="Howarth C."/>
            <person name="Imamovic A."/>
            <person name="Larimer J."/>
            <person name="McCowan C."/>
            <person name="Murphy C."/>
            <person name="Neiman D."/>
            <person name="Pearson M."/>
            <person name="Priest M."/>
            <person name="Roberts A."/>
            <person name="Saif S."/>
            <person name="Shea T."/>
            <person name="Sisk P."/>
            <person name="Sykes S."/>
            <person name="Wortman J."/>
            <person name="Nusbaum C."/>
            <person name="Birren B."/>
        </authorList>
    </citation>
    <scope>NUCLEOTIDE SEQUENCE [LARGE SCALE GENOMIC DNA]</scope>
    <source>
        <strain evidence="2 3">ATCC BAA-412</strain>
    </source>
</reference>
<dbReference type="EMBL" id="AJAT01000015">
    <property type="protein sequence ID" value="EOL43872.1"/>
    <property type="molecule type" value="Genomic_DNA"/>
</dbReference>
<dbReference type="Proteomes" id="UP000013785">
    <property type="component" value="Unassembled WGS sequence"/>
</dbReference>